<dbReference type="RefSeq" id="WP_175349208.1">
    <property type="nucleotide sequence ID" value="NZ_JABMCI010000070.1"/>
</dbReference>
<protein>
    <submittedName>
        <fullName evidence="1">GAF domain-containing protein</fullName>
    </submittedName>
</protein>
<dbReference type="InterPro" id="IPR029016">
    <property type="entry name" value="GAF-like_dom_sf"/>
</dbReference>
<dbReference type="Proteomes" id="UP000565724">
    <property type="component" value="Unassembled WGS sequence"/>
</dbReference>
<sequence>MTDLTDTARLRAAHERFVTTGRAPDRTVRTLVADSWRRSLRSGVDPEVQNAPVDMAGNVLDGYRNGLPLAVAMPVVRDLLVAPGSDAGWVTALTDDVGRLLWVEGDRALRRRVEGVGFVEGAVWREDCAGTNAPGTALATDRPVQVVGSEHYARKVQPWNCAAAPVHSPTGQVLGVLDVTGGPAVASALVMSLVRATVAAVEAELARVVARPFLAGRSAPTPSRLRVLGTPLLHVAGSDVRLSLRHAEILLLLARHPAGLSADELAVLLSEHELSDVTVRAEVSRLRRLVGPLLSESRPYRLTGPLRTDADRVQELLAAGDPDSALASYPGPVLPRSVAPGIERIREELSADLRAAVLASPLPGVVSRWVASDEGADDWQAWERLAWLAPKGSPVHVRAAGRLDLLGRRLDPPPARRT</sequence>
<name>A0A7Y6DZR7_9CELL</name>
<proteinExistence type="predicted"/>
<evidence type="ECO:0000313" key="2">
    <source>
        <dbReference type="Proteomes" id="UP000565724"/>
    </source>
</evidence>
<reference evidence="1 2" key="1">
    <citation type="submission" date="2020-05" db="EMBL/GenBank/DDBJ databases">
        <title>Genome Sequencing of Type Strains.</title>
        <authorList>
            <person name="Lemaire J.F."/>
            <person name="Inderbitzin P."/>
            <person name="Gregorio O.A."/>
            <person name="Collins S.B."/>
            <person name="Wespe N."/>
            <person name="Knight-Connoni V."/>
        </authorList>
    </citation>
    <scope>NUCLEOTIDE SEQUENCE [LARGE SCALE GENOMIC DNA]</scope>
    <source>
        <strain evidence="1 2">ATCC 25174</strain>
    </source>
</reference>
<comment type="caution">
    <text evidence="1">The sequence shown here is derived from an EMBL/GenBank/DDBJ whole genome shotgun (WGS) entry which is preliminary data.</text>
</comment>
<keyword evidence="2" id="KW-1185">Reference proteome</keyword>
<dbReference type="EMBL" id="JABMCI010000070">
    <property type="protein sequence ID" value="NUU19314.1"/>
    <property type="molecule type" value="Genomic_DNA"/>
</dbReference>
<dbReference type="AlphaFoldDB" id="A0A7Y6DZR7"/>
<accession>A0A7Y6DZR7</accession>
<dbReference type="Gene3D" id="3.30.450.40">
    <property type="match status" value="1"/>
</dbReference>
<organism evidence="1 2">
    <name type="scientific">Cellulomonas humilata</name>
    <dbReference type="NCBI Taxonomy" id="144055"/>
    <lineage>
        <taxon>Bacteria</taxon>
        <taxon>Bacillati</taxon>
        <taxon>Actinomycetota</taxon>
        <taxon>Actinomycetes</taxon>
        <taxon>Micrococcales</taxon>
        <taxon>Cellulomonadaceae</taxon>
        <taxon>Cellulomonas</taxon>
    </lineage>
</organism>
<evidence type="ECO:0000313" key="1">
    <source>
        <dbReference type="EMBL" id="NUU19314.1"/>
    </source>
</evidence>
<gene>
    <name evidence="1" type="ORF">HP550_18865</name>
</gene>